<reference evidence="1" key="1">
    <citation type="submission" date="2022-12" db="EMBL/GenBank/DDBJ databases">
        <title>Genome assemblies of Blomia tropicalis.</title>
        <authorList>
            <person name="Cui Y."/>
        </authorList>
    </citation>
    <scope>NUCLEOTIDE SEQUENCE</scope>
    <source>
        <tissue evidence="1">Adult mites</tissue>
    </source>
</reference>
<gene>
    <name evidence="1" type="ORF">RDWZM_001561</name>
</gene>
<organism evidence="1 2">
    <name type="scientific">Blomia tropicalis</name>
    <name type="common">Mite</name>
    <dbReference type="NCBI Taxonomy" id="40697"/>
    <lineage>
        <taxon>Eukaryota</taxon>
        <taxon>Metazoa</taxon>
        <taxon>Ecdysozoa</taxon>
        <taxon>Arthropoda</taxon>
        <taxon>Chelicerata</taxon>
        <taxon>Arachnida</taxon>
        <taxon>Acari</taxon>
        <taxon>Acariformes</taxon>
        <taxon>Sarcoptiformes</taxon>
        <taxon>Astigmata</taxon>
        <taxon>Glycyphagoidea</taxon>
        <taxon>Echimyopodidae</taxon>
        <taxon>Blomia</taxon>
    </lineage>
</organism>
<accession>A0A9Q0RRF1</accession>
<dbReference type="Proteomes" id="UP001142055">
    <property type="component" value="Chromosome 1"/>
</dbReference>
<keyword evidence="2" id="KW-1185">Reference proteome</keyword>
<dbReference type="OMA" id="CEEFILI"/>
<evidence type="ECO:0000313" key="2">
    <source>
        <dbReference type="Proteomes" id="UP001142055"/>
    </source>
</evidence>
<proteinExistence type="predicted"/>
<name>A0A9Q0RRF1_BLOTA</name>
<evidence type="ECO:0000313" key="1">
    <source>
        <dbReference type="EMBL" id="KAJ6223016.1"/>
    </source>
</evidence>
<comment type="caution">
    <text evidence="1">The sequence shown here is derived from an EMBL/GenBank/DDBJ whole genome shotgun (WGS) entry which is preliminary data.</text>
</comment>
<sequence length="154" mass="17632">MDISDSDVTEYYLIRLPKNIDRQELNRLKIDLNNNGPSGPVTRSRSDSSKIIGYDILKPDRTAFNNVTRLDTSDVDNIKLDHNYVLAGCINFYSHQPQPENEIEPLFPTCPNDPIDDIVNRARGYSAKPIKSAEIIVKTEIIDLPHKRKKQKIR</sequence>
<dbReference type="AlphaFoldDB" id="A0A9Q0RRF1"/>
<protein>
    <submittedName>
        <fullName evidence="1">Uncharacterized protein</fullName>
    </submittedName>
</protein>
<dbReference type="EMBL" id="JAPWDV010000001">
    <property type="protein sequence ID" value="KAJ6223016.1"/>
    <property type="molecule type" value="Genomic_DNA"/>
</dbReference>